<evidence type="ECO:0000313" key="4">
    <source>
        <dbReference type="Proteomes" id="UP000184782"/>
    </source>
</evidence>
<dbReference type="EMBL" id="FSRQ01000006">
    <property type="protein sequence ID" value="SIO39474.1"/>
    <property type="molecule type" value="Genomic_DNA"/>
</dbReference>
<dbReference type="Pfam" id="PF01636">
    <property type="entry name" value="APH"/>
    <property type="match status" value="1"/>
</dbReference>
<dbReference type="Proteomes" id="UP000184782">
    <property type="component" value="Unassembled WGS sequence"/>
</dbReference>
<dbReference type="RefSeq" id="WP_074232266.1">
    <property type="nucleotide sequence ID" value="NZ_FSRQ01000006.1"/>
</dbReference>
<keyword evidence="4" id="KW-1185">Reference proteome</keyword>
<dbReference type="STRING" id="59733.SAMN05421769_4120"/>
<dbReference type="PANTHER" id="PTHR21064:SF6">
    <property type="entry name" value="AMINOGLYCOSIDE PHOSPHOTRANSFERASE DOMAIN-CONTAINING PROTEIN"/>
    <property type="match status" value="1"/>
</dbReference>
<dbReference type="GO" id="GO:0009088">
    <property type="term" value="P:threonine biosynthetic process"/>
    <property type="evidence" value="ECO:0007669"/>
    <property type="project" value="TreeGrafter"/>
</dbReference>
<gene>
    <name evidence="3" type="ORF">SAMN05421769_4120</name>
</gene>
<reference evidence="4" key="1">
    <citation type="submission" date="2016-12" db="EMBL/GenBank/DDBJ databases">
        <authorList>
            <person name="Varghese N."/>
            <person name="Submissions S."/>
        </authorList>
    </citation>
    <scope>NUCLEOTIDE SEQUENCE [LARGE SCALE GENOMIC DNA]</scope>
    <source>
        <strain evidence="4">DSM 16779</strain>
    </source>
</reference>
<evidence type="ECO:0000259" key="2">
    <source>
        <dbReference type="Pfam" id="PF01636"/>
    </source>
</evidence>
<organism evidence="3 4">
    <name type="scientific">Chryseobacterium scophthalmum</name>
    <dbReference type="NCBI Taxonomy" id="59733"/>
    <lineage>
        <taxon>Bacteria</taxon>
        <taxon>Pseudomonadati</taxon>
        <taxon>Bacteroidota</taxon>
        <taxon>Flavobacteriia</taxon>
        <taxon>Flavobacteriales</taxon>
        <taxon>Weeksellaceae</taxon>
        <taxon>Chryseobacterium group</taxon>
        <taxon>Chryseobacterium</taxon>
    </lineage>
</organism>
<dbReference type="PANTHER" id="PTHR21064">
    <property type="entry name" value="AMINOGLYCOSIDE PHOSPHOTRANSFERASE DOMAIN-CONTAINING PROTEIN-RELATED"/>
    <property type="match status" value="1"/>
</dbReference>
<feature type="domain" description="Aminoglycoside phosphotransferase" evidence="2">
    <location>
        <begin position="35"/>
        <end position="268"/>
    </location>
</feature>
<dbReference type="InterPro" id="IPR011009">
    <property type="entry name" value="Kinase-like_dom_sf"/>
</dbReference>
<keyword evidence="3" id="KW-0808">Transferase</keyword>
<dbReference type="InterPro" id="IPR050249">
    <property type="entry name" value="Pseudomonas-type_ThrB"/>
</dbReference>
<accession>A0A1N6J561</accession>
<keyword evidence="3" id="KW-0418">Kinase</keyword>
<protein>
    <submittedName>
        <fullName evidence="3">Ser/Thr protein kinase RdoA involved in Cpx stress response, MazF antagonist</fullName>
    </submittedName>
</protein>
<dbReference type="AlphaFoldDB" id="A0A1N6J561"/>
<dbReference type="Gene3D" id="3.30.200.20">
    <property type="entry name" value="Phosphorylase Kinase, domain 1"/>
    <property type="match status" value="1"/>
</dbReference>
<evidence type="ECO:0000313" key="3">
    <source>
        <dbReference type="EMBL" id="SIO39474.1"/>
    </source>
</evidence>
<dbReference type="InterPro" id="IPR002575">
    <property type="entry name" value="Aminoglycoside_PTrfase"/>
</dbReference>
<dbReference type="Gene3D" id="3.90.1200.10">
    <property type="match status" value="1"/>
</dbReference>
<evidence type="ECO:0000256" key="1">
    <source>
        <dbReference type="ARBA" id="ARBA00038240"/>
    </source>
</evidence>
<dbReference type="GO" id="GO:0004413">
    <property type="term" value="F:homoserine kinase activity"/>
    <property type="evidence" value="ECO:0007669"/>
    <property type="project" value="TreeGrafter"/>
</dbReference>
<comment type="similarity">
    <text evidence="1">Belongs to the pseudomonas-type ThrB family.</text>
</comment>
<name>A0A1N6J561_9FLAO</name>
<dbReference type="OrthoDB" id="241498at2"/>
<dbReference type="SUPFAM" id="SSF56112">
    <property type="entry name" value="Protein kinase-like (PK-like)"/>
    <property type="match status" value="1"/>
</dbReference>
<proteinExistence type="inferred from homology"/>
<sequence>MSTFPAIASILSATALAEFIKSRYSLGENVDCKLFRTGVNHTYFISDNETKFVARVYCLHWRTKSEIQEELELLLLLKDNDLAVSYPISDEEGNFIQEINAPEGLRYTVLFTFAEGKKMRFMNTGSCFAVGSLMAKIHTITEGKKINRVHYNSDVLLHQAYHQMTSFFSEDLEEMQYLKKIGNQISNSFKEVDWSEDQQGIVHLDIWYDNLSVNNENEITIFDFDNCGNGALILDVAYFCKQLFFIESDKKEYELKVQSFLDGYQKTRNLSDQEIKLIPEAGASIFMFYLGVQAQRFDWSNIFFTENYLKMFVGRIKNWMDHHKP</sequence>